<keyword evidence="1 7" id="KW-0808">Transferase</keyword>
<keyword evidence="3 7" id="KW-0235">DNA replication</keyword>
<dbReference type="InterPro" id="IPR016195">
    <property type="entry name" value="Pol/histidinol_Pase-like"/>
</dbReference>
<dbReference type="GO" id="GO:0005737">
    <property type="term" value="C:cytoplasm"/>
    <property type="evidence" value="ECO:0007669"/>
    <property type="project" value="UniProtKB-SubCell"/>
</dbReference>
<evidence type="ECO:0000313" key="11">
    <source>
        <dbReference type="Proteomes" id="UP000284841"/>
    </source>
</evidence>
<dbReference type="InterPro" id="IPR012340">
    <property type="entry name" value="NA-bd_OB-fold"/>
</dbReference>
<evidence type="ECO:0000256" key="7">
    <source>
        <dbReference type="HAMAP-Rule" id="MF_00356"/>
    </source>
</evidence>
<dbReference type="GeneID" id="83006474"/>
<name>A0A415E4J9_9FIRM</name>
<reference evidence="10 11" key="1">
    <citation type="submission" date="2018-08" db="EMBL/GenBank/DDBJ databases">
        <title>A genome reference for cultivated species of the human gut microbiota.</title>
        <authorList>
            <person name="Zou Y."/>
            <person name="Xue W."/>
            <person name="Luo G."/>
        </authorList>
    </citation>
    <scope>NUCLEOTIDE SEQUENCE [LARGE SCALE GENOMIC DNA]</scope>
    <source>
        <strain evidence="10 11">AM07-24</strain>
    </source>
</reference>
<dbReference type="InterPro" id="IPR004805">
    <property type="entry name" value="DnaE2/DnaE/PolC"/>
</dbReference>
<dbReference type="HAMAP" id="MF_00356">
    <property type="entry name" value="DNApol_PolC"/>
    <property type="match status" value="1"/>
</dbReference>
<comment type="catalytic activity">
    <reaction evidence="6 7">
        <text>DNA(n) + a 2'-deoxyribonucleoside 5'-triphosphate = DNA(n+1) + diphosphate</text>
        <dbReference type="Rhea" id="RHEA:22508"/>
        <dbReference type="Rhea" id="RHEA-COMP:17339"/>
        <dbReference type="Rhea" id="RHEA-COMP:17340"/>
        <dbReference type="ChEBI" id="CHEBI:33019"/>
        <dbReference type="ChEBI" id="CHEBI:61560"/>
        <dbReference type="ChEBI" id="CHEBI:173112"/>
        <dbReference type="EC" id="2.7.7.7"/>
    </reaction>
</comment>
<comment type="caution">
    <text evidence="10">The sequence shown here is derived from an EMBL/GenBank/DDBJ whole genome shotgun (WGS) entry which is preliminary data.</text>
</comment>
<dbReference type="Proteomes" id="UP000284841">
    <property type="component" value="Unassembled WGS sequence"/>
</dbReference>
<dbReference type="InterPro" id="IPR003141">
    <property type="entry name" value="Pol/His_phosphatase_N"/>
</dbReference>
<comment type="function">
    <text evidence="7">Required for replicative DNA synthesis. This DNA polymerase also exhibits 3' to 5' exonuclease activity.</text>
</comment>
<dbReference type="Gene3D" id="3.30.1900.20">
    <property type="match status" value="2"/>
</dbReference>
<feature type="region of interest" description="Disordered" evidence="8">
    <location>
        <begin position="194"/>
        <end position="234"/>
    </location>
</feature>
<gene>
    <name evidence="7" type="primary">polC</name>
    <name evidence="10" type="ORF">DW099_09225</name>
</gene>
<dbReference type="Gene3D" id="2.40.50.140">
    <property type="entry name" value="Nucleic acid-binding proteins"/>
    <property type="match status" value="1"/>
</dbReference>
<evidence type="ECO:0000259" key="9">
    <source>
        <dbReference type="SMART" id="SM00481"/>
    </source>
</evidence>
<dbReference type="CDD" id="cd04484">
    <property type="entry name" value="polC_OBF"/>
    <property type="match status" value="1"/>
</dbReference>
<dbReference type="InterPro" id="IPR029460">
    <property type="entry name" value="DNAPol_HHH"/>
</dbReference>
<dbReference type="GO" id="GO:0006261">
    <property type="term" value="P:DNA-templated DNA replication"/>
    <property type="evidence" value="ECO:0007669"/>
    <property type="project" value="UniProtKB-UniRule"/>
</dbReference>
<dbReference type="STRING" id="1776384.GCA_900086585_04203"/>
<dbReference type="SUPFAM" id="SSF89550">
    <property type="entry name" value="PHP domain-like"/>
    <property type="match status" value="1"/>
</dbReference>
<dbReference type="InterPro" id="IPR044923">
    <property type="entry name" value="PolC_middle_finger_sf"/>
</dbReference>
<dbReference type="InterPro" id="IPR011708">
    <property type="entry name" value="DNA_pol3_alpha_NTPase_dom"/>
</dbReference>
<keyword evidence="7" id="KW-0540">Nuclease</keyword>
<dbReference type="OrthoDB" id="9804290at2"/>
<evidence type="ECO:0000256" key="3">
    <source>
        <dbReference type="ARBA" id="ARBA00022705"/>
    </source>
</evidence>
<sequence length="1274" mass="143063">MRELIDKHINWQGIGNHETGEYHYDITEAVISKETGVLTIKLRLNFIMPSLDMEKLRGIILHSIDHLSDVKFEYIYADMILDEKETVKLFIPHMIEIINGKYAAITKTIQTDKFTFDGEHLKIYALGKLSTEQLNEKVAHLFQQLLNDNFGINTQVTFLNDEEVYSKAAESWKASEESDIKASLAAATRAAAEVRKSQPDKPAFDGGGNSQGGGFGGGQQKGGWKRREKEAPAEGNRIMGKDIMGQSVSLSSLSADSGVVIVEGILFKKDSRPIKNEKKLVTLLITDKKTSVCLKAFCSNNKWDEIDSLLKSGDYIKVRGETEWDRYDNCLVVMLKDINKSKIKKREDTFEGGKRVELHAHTKMSAMDGLNEVENLVKTAAYWGQPAVAITDHGVVQSFPDAAKTAKKLAGNKDNPIHINIIYGMEGYVFDDSDCHNADGTIDFKKKPTNHIILLARTQEGLKNIYKLVSYSHLNYFYKRPRLPKSLIEEHREGLIIGSACEAGEVYRAIAGGKSQEEIEEIASFYDYLEIQPLINNQFMIDNGMVSGKEELKEHNRQIVALADKMGKLVVATTDAHYDEPESAIYRNILMAGMGFKDAENGQGLYMRTTDEMMEEFSYLGEETAYKVVIENTNKIADMIDEGILPVPKGKFPPKIQGAEETLRTTCMEKAYSIYGDPLPDRIGERLEKELSSIIDNGYAVMYVSAQMLVHKSMEDGYLVGSRGSVGSSFAATMAGITEVNPLEPHYICPNCKKLIWGDMELYDCGIDMPELDCPECATPMHRDGYTIPFATFLGFNGDKEPDIDLNFAGEYQATAHKYVGEIFGEKNVFKAGTVGTVADKTAYGYVMKFADEFNRPINKFEADRLTQGCTGVKRTTGQHPGGIIIVPDDHEIYEFCPVQHPANDVKSDIITTHFDYHKIDENLLKLDILGHNIPSMIRQLQDMTGIDPMKADLTDRKVLSIFNGIEALDIKDPDYKFTHGSYAIPEFGTGFVRQMLDDTKPDKFADLVRISGFSHGTDVWLNNAQDYIRSGVATMREVISTRDDIMNYLILKGIENKTSFQIMEDVRKNRPLKDEQLAVMKEHGVPDWYIDSCIKIQYMFPRAHAVAYVMMSFRMAWYKVYYPVEFYATYFTSTVANFDADTILKGPQACLDRIEMINAMGNNATAKEQSDILILEVAYEMYSRGYEFAMARLGKSQALKFWSDEGKVLLPFVALDGVGDTAAKAFADAYEEKPFGTIEEAVHRSKLNKTAVEALRTHGVFEGLPETDQLSLF</sequence>
<evidence type="ECO:0000256" key="6">
    <source>
        <dbReference type="ARBA" id="ARBA00049244"/>
    </source>
</evidence>
<feature type="compositionally biased region" description="Basic and acidic residues" evidence="8">
    <location>
        <begin position="194"/>
        <end position="203"/>
    </location>
</feature>
<dbReference type="GO" id="GO:0003887">
    <property type="term" value="F:DNA-directed DNA polymerase activity"/>
    <property type="evidence" value="ECO:0007669"/>
    <property type="project" value="UniProtKB-UniRule"/>
</dbReference>
<dbReference type="InterPro" id="IPR040982">
    <property type="entry name" value="DNA_pol3_finger"/>
</dbReference>
<dbReference type="Pfam" id="PF02811">
    <property type="entry name" value="PHP"/>
    <property type="match status" value="1"/>
</dbReference>
<dbReference type="Gene3D" id="1.10.150.700">
    <property type="entry name" value="PolC, middle finger domain"/>
    <property type="match status" value="1"/>
</dbReference>
<dbReference type="Gene3D" id="1.10.150.870">
    <property type="match status" value="1"/>
</dbReference>
<evidence type="ECO:0000313" key="10">
    <source>
        <dbReference type="EMBL" id="RHJ88550.1"/>
    </source>
</evidence>
<keyword evidence="7" id="KW-0963">Cytoplasm</keyword>
<dbReference type="NCBIfam" id="TIGR01405">
    <property type="entry name" value="polC_Gram_pos"/>
    <property type="match status" value="1"/>
</dbReference>
<evidence type="ECO:0000256" key="2">
    <source>
        <dbReference type="ARBA" id="ARBA00022695"/>
    </source>
</evidence>
<feature type="domain" description="Polymerase/histidinol phosphatase N-terminal" evidence="9">
    <location>
        <begin position="356"/>
        <end position="431"/>
    </location>
</feature>
<comment type="subcellular location">
    <subcellularLocation>
        <location evidence="7">Cytoplasm</location>
    </subcellularLocation>
</comment>
<dbReference type="CDD" id="cd07435">
    <property type="entry name" value="PHP_PolIIIA_POLC"/>
    <property type="match status" value="1"/>
</dbReference>
<dbReference type="Pfam" id="PF14579">
    <property type="entry name" value="HHH_6"/>
    <property type="match status" value="1"/>
</dbReference>
<dbReference type="EC" id="2.7.7.7" evidence="7"/>
<dbReference type="InterPro" id="IPR006308">
    <property type="entry name" value="Pol_III_a_PolC-type_gram_pos"/>
</dbReference>
<evidence type="ECO:0000256" key="5">
    <source>
        <dbReference type="ARBA" id="ARBA00022932"/>
    </source>
</evidence>
<dbReference type="Pfam" id="PF17657">
    <property type="entry name" value="DNA_pol3_finger"/>
    <property type="match status" value="1"/>
</dbReference>
<proteinExistence type="inferred from homology"/>
<dbReference type="GO" id="GO:0008408">
    <property type="term" value="F:3'-5' exonuclease activity"/>
    <property type="evidence" value="ECO:0007669"/>
    <property type="project" value="UniProtKB-UniRule"/>
</dbReference>
<keyword evidence="5 7" id="KW-0239">DNA-directed DNA polymerase</keyword>
<dbReference type="GO" id="GO:0003677">
    <property type="term" value="F:DNA binding"/>
    <property type="evidence" value="ECO:0007669"/>
    <property type="project" value="UniProtKB-UniRule"/>
</dbReference>
<dbReference type="PANTHER" id="PTHR32294:SF5">
    <property type="entry name" value="DNA POLYMERASE III POLC-TYPE"/>
    <property type="match status" value="1"/>
</dbReference>
<dbReference type="SMART" id="SM00481">
    <property type="entry name" value="POLIIIAc"/>
    <property type="match status" value="1"/>
</dbReference>
<evidence type="ECO:0000256" key="8">
    <source>
        <dbReference type="SAM" id="MobiDB-lite"/>
    </source>
</evidence>
<dbReference type="PANTHER" id="PTHR32294">
    <property type="entry name" value="DNA POLYMERASE III SUBUNIT ALPHA"/>
    <property type="match status" value="1"/>
</dbReference>
<dbReference type="AlphaFoldDB" id="A0A415E4J9"/>
<accession>A0A415E4J9</accession>
<keyword evidence="7" id="KW-0378">Hydrolase</keyword>
<dbReference type="RefSeq" id="WP_067542842.1">
    <property type="nucleotide sequence ID" value="NZ_AP025567.1"/>
</dbReference>
<protein>
    <recommendedName>
        <fullName evidence="7">DNA polymerase III PolC-type</fullName>
        <shortName evidence="7">PolIII</shortName>
        <ecNumber evidence="7">2.7.7.7</ecNumber>
    </recommendedName>
</protein>
<dbReference type="EMBL" id="QRMS01000002">
    <property type="protein sequence ID" value="RHJ88550.1"/>
    <property type="molecule type" value="Genomic_DNA"/>
</dbReference>
<evidence type="ECO:0000256" key="1">
    <source>
        <dbReference type="ARBA" id="ARBA00022679"/>
    </source>
</evidence>
<evidence type="ECO:0000256" key="4">
    <source>
        <dbReference type="ARBA" id="ARBA00022839"/>
    </source>
</evidence>
<keyword evidence="11" id="KW-1185">Reference proteome</keyword>
<dbReference type="Gene3D" id="3.20.20.140">
    <property type="entry name" value="Metal-dependent hydrolases"/>
    <property type="match status" value="1"/>
</dbReference>
<organism evidence="10 11">
    <name type="scientific">Emergencia timonensis</name>
    <dbReference type="NCBI Taxonomy" id="1776384"/>
    <lineage>
        <taxon>Bacteria</taxon>
        <taxon>Bacillati</taxon>
        <taxon>Bacillota</taxon>
        <taxon>Clostridia</taxon>
        <taxon>Peptostreptococcales</taxon>
        <taxon>Anaerovoracaceae</taxon>
        <taxon>Emergencia</taxon>
    </lineage>
</organism>
<dbReference type="Pfam" id="PF07733">
    <property type="entry name" value="DNA_pol3_alpha"/>
    <property type="match status" value="2"/>
</dbReference>
<dbReference type="Gene3D" id="6.10.140.1510">
    <property type="match status" value="1"/>
</dbReference>
<keyword evidence="4 7" id="KW-0269">Exonuclease</keyword>
<dbReference type="NCBIfam" id="NF001688">
    <property type="entry name" value="PRK00448.1"/>
    <property type="match status" value="1"/>
</dbReference>
<keyword evidence="2 7" id="KW-0548">Nucleotidyltransferase</keyword>
<feature type="compositionally biased region" description="Gly residues" evidence="8">
    <location>
        <begin position="205"/>
        <end position="221"/>
    </location>
</feature>
<comment type="similarity">
    <text evidence="7">Belongs to the DNA polymerase type-C family. PolC subfamily.</text>
</comment>
<dbReference type="InterPro" id="IPR004013">
    <property type="entry name" value="PHP_dom"/>
</dbReference>